<dbReference type="AlphaFoldDB" id="A0A2A9M6Z7"/>
<dbReference type="KEGG" id="bbes:BESB_028420"/>
<feature type="region of interest" description="Disordered" evidence="1">
    <location>
        <begin position="128"/>
        <end position="150"/>
    </location>
</feature>
<proteinExistence type="predicted"/>
<dbReference type="EMBL" id="NWUJ01000015">
    <property type="protein sequence ID" value="PFH31407.1"/>
    <property type="molecule type" value="Genomic_DNA"/>
</dbReference>
<organism evidence="2 3">
    <name type="scientific">Besnoitia besnoiti</name>
    <name type="common">Apicomplexan protozoan</name>
    <dbReference type="NCBI Taxonomy" id="94643"/>
    <lineage>
        <taxon>Eukaryota</taxon>
        <taxon>Sar</taxon>
        <taxon>Alveolata</taxon>
        <taxon>Apicomplexa</taxon>
        <taxon>Conoidasida</taxon>
        <taxon>Coccidia</taxon>
        <taxon>Eucoccidiorida</taxon>
        <taxon>Eimeriorina</taxon>
        <taxon>Sarcocystidae</taxon>
        <taxon>Besnoitia</taxon>
    </lineage>
</organism>
<dbReference type="Gene3D" id="3.30.420.540">
    <property type="match status" value="1"/>
</dbReference>
<protein>
    <submittedName>
        <fullName evidence="2">GDA1/CD39 (Nucleoside phosphatase) family protein</fullName>
    </submittedName>
</protein>
<dbReference type="Proteomes" id="UP000224006">
    <property type="component" value="Unassembled WGS sequence"/>
</dbReference>
<keyword evidence="3" id="KW-1185">Reference proteome</keyword>
<gene>
    <name evidence="2" type="ORF">BESB_028420</name>
</gene>
<name>A0A2A9M6Z7_BESBE</name>
<dbReference type="VEuPathDB" id="ToxoDB:BESB_028420"/>
<sequence length="173" mass="18925">MPRGGRIHPREPYFSPARQRRGGVICFESFDQVFKFASSSSPMVITGGAMYADISPLQGLGLPFSDFRGSAHELSEAARKFCRGTVGSSPSVPVVRVAEADEKLNGLKCDLCKTLALTASLLAHMEKGEHRPLPSRGRKHQQARRQTARGTWLACGRHPPTSLVHREVGSRCL</sequence>
<evidence type="ECO:0000256" key="1">
    <source>
        <dbReference type="SAM" id="MobiDB-lite"/>
    </source>
</evidence>
<comment type="caution">
    <text evidence="2">The sequence shown here is derived from an EMBL/GenBank/DDBJ whole genome shotgun (WGS) entry which is preliminary data.</text>
</comment>
<reference evidence="2 3" key="1">
    <citation type="submission" date="2017-09" db="EMBL/GenBank/DDBJ databases">
        <title>Genome sequencing of Besnoitia besnoiti strain Bb-Ger1.</title>
        <authorList>
            <person name="Schares G."/>
            <person name="Venepally P."/>
            <person name="Lorenzi H.A."/>
        </authorList>
    </citation>
    <scope>NUCLEOTIDE SEQUENCE [LARGE SCALE GENOMIC DNA]</scope>
    <source>
        <strain evidence="2 3">Bb-Ger1</strain>
    </source>
</reference>
<accession>A0A2A9M6Z7</accession>
<dbReference type="RefSeq" id="XP_029215416.1">
    <property type="nucleotide sequence ID" value="XM_029361516.1"/>
</dbReference>
<dbReference type="GeneID" id="40307894"/>
<evidence type="ECO:0000313" key="3">
    <source>
        <dbReference type="Proteomes" id="UP000224006"/>
    </source>
</evidence>
<evidence type="ECO:0000313" key="2">
    <source>
        <dbReference type="EMBL" id="PFH31407.1"/>
    </source>
</evidence>
<feature type="compositionally biased region" description="Basic residues" evidence="1">
    <location>
        <begin position="136"/>
        <end position="147"/>
    </location>
</feature>